<organism evidence="2">
    <name type="scientific">marine sediment metagenome</name>
    <dbReference type="NCBI Taxonomy" id="412755"/>
    <lineage>
        <taxon>unclassified sequences</taxon>
        <taxon>metagenomes</taxon>
        <taxon>ecological metagenomes</taxon>
    </lineage>
</organism>
<evidence type="ECO:0000256" key="1">
    <source>
        <dbReference type="SAM" id="Coils"/>
    </source>
</evidence>
<reference evidence="2" key="1">
    <citation type="journal article" date="2015" name="Nature">
        <title>Complex archaea that bridge the gap between prokaryotes and eukaryotes.</title>
        <authorList>
            <person name="Spang A."/>
            <person name="Saw J.H."/>
            <person name="Jorgensen S.L."/>
            <person name="Zaremba-Niedzwiedzka K."/>
            <person name="Martijn J."/>
            <person name="Lind A.E."/>
            <person name="van Eijk R."/>
            <person name="Schleper C."/>
            <person name="Guy L."/>
            <person name="Ettema T.J."/>
        </authorList>
    </citation>
    <scope>NUCLEOTIDE SEQUENCE</scope>
</reference>
<name>A0A0F9DLW2_9ZZZZ</name>
<evidence type="ECO:0000313" key="2">
    <source>
        <dbReference type="EMBL" id="KKL62679.1"/>
    </source>
</evidence>
<gene>
    <name evidence="2" type="ORF">LCGC14_2182780</name>
</gene>
<protein>
    <submittedName>
        <fullName evidence="2">Uncharacterized protein</fullName>
    </submittedName>
</protein>
<accession>A0A0F9DLW2</accession>
<dbReference type="AlphaFoldDB" id="A0A0F9DLW2"/>
<comment type="caution">
    <text evidence="2">The sequence shown here is derived from an EMBL/GenBank/DDBJ whole genome shotgun (WGS) entry which is preliminary data.</text>
</comment>
<sequence>MEKNKGRFVVCQMCNKRFIGYSDKARFCVPCRRVRRIKFRTIFPWALVLHRIKIRCRRSEWYRKMNIQCYLTHKETKELWIRDKADKMKQPSIDRIDNAKGYIFDNCRFIELEDNLSRRSLNADVLIDKNKTLEAIVAKLKARIVNYEKFIGGYRKYVTELHEEIARLKDTVQRFKKQLLTTDKLAEDYHKINMRLRDIIIKNEREIAQLQARLKDMTDTWETLGKVGKENTFMIMSRQRVMIAGLEDKLSAMEKEKK</sequence>
<proteinExistence type="predicted"/>
<feature type="coiled-coil region" evidence="1">
    <location>
        <begin position="123"/>
        <end position="256"/>
    </location>
</feature>
<keyword evidence="1" id="KW-0175">Coiled coil</keyword>
<dbReference type="EMBL" id="LAZR01028415">
    <property type="protein sequence ID" value="KKL62679.1"/>
    <property type="molecule type" value="Genomic_DNA"/>
</dbReference>